<dbReference type="PROSITE" id="PS00814">
    <property type="entry name" value="ADX"/>
    <property type="match status" value="1"/>
</dbReference>
<evidence type="ECO:0000256" key="4">
    <source>
        <dbReference type="ARBA" id="ARBA00023004"/>
    </source>
</evidence>
<evidence type="ECO:0000313" key="8">
    <source>
        <dbReference type="EMBL" id="PLV13586.1"/>
    </source>
</evidence>
<keyword evidence="5" id="KW-0411">Iron-sulfur</keyword>
<accession>A0ABX4TZC1</accession>
<comment type="cofactor">
    <cofactor evidence="6">
        <name>[2Fe-2S] cluster</name>
        <dbReference type="ChEBI" id="CHEBI:190135"/>
    </cofactor>
</comment>
<dbReference type="RefSeq" id="WP_023101045.1">
    <property type="nucleotide sequence ID" value="NZ_PJCJ01000008.1"/>
</dbReference>
<keyword evidence="2" id="KW-0001">2Fe-2S</keyword>
<dbReference type="PANTHER" id="PTHR23426:SF65">
    <property type="entry name" value="FERREDOXIN-2, MITOCHONDRIAL"/>
    <property type="match status" value="1"/>
</dbReference>
<comment type="similarity">
    <text evidence="1">Belongs to the adrenodoxin/putidaredoxin family.</text>
</comment>
<keyword evidence="3" id="KW-0479">Metal-binding</keyword>
<organism evidence="8 9">
    <name type="scientific">Pseudomonas plecoglossicida</name>
    <dbReference type="NCBI Taxonomy" id="70775"/>
    <lineage>
        <taxon>Bacteria</taxon>
        <taxon>Pseudomonadati</taxon>
        <taxon>Pseudomonadota</taxon>
        <taxon>Gammaproteobacteria</taxon>
        <taxon>Pseudomonadales</taxon>
        <taxon>Pseudomonadaceae</taxon>
        <taxon>Pseudomonas</taxon>
    </lineage>
</organism>
<dbReference type="CDD" id="cd00207">
    <property type="entry name" value="fer2"/>
    <property type="match status" value="1"/>
</dbReference>
<dbReference type="PRINTS" id="PR00355">
    <property type="entry name" value="ADRENODOXIN"/>
</dbReference>
<dbReference type="EMBL" id="PJCJ01000008">
    <property type="protein sequence ID" value="PLV13586.1"/>
    <property type="molecule type" value="Genomic_DNA"/>
</dbReference>
<dbReference type="Pfam" id="PF00111">
    <property type="entry name" value="Fer2"/>
    <property type="match status" value="1"/>
</dbReference>
<evidence type="ECO:0000256" key="3">
    <source>
        <dbReference type="ARBA" id="ARBA00022723"/>
    </source>
</evidence>
<evidence type="ECO:0000256" key="2">
    <source>
        <dbReference type="ARBA" id="ARBA00022714"/>
    </source>
</evidence>
<dbReference type="InterPro" id="IPR036010">
    <property type="entry name" value="2Fe-2S_ferredoxin-like_sf"/>
</dbReference>
<dbReference type="InterPro" id="IPR001055">
    <property type="entry name" value="Adrenodoxin-like"/>
</dbReference>
<comment type="caution">
    <text evidence="8">The sequence shown here is derived from an EMBL/GenBank/DDBJ whole genome shotgun (WGS) entry which is preliminary data.</text>
</comment>
<reference evidence="8 9" key="1">
    <citation type="submission" date="2017-12" db="EMBL/GenBank/DDBJ databases">
        <title>Detection of the carbapenemase gene blaVIM-5 in members of the Pseudomonas putida group isolated from polluted Nigerian wetlands.</title>
        <authorList>
            <person name="Adelowo O."/>
            <person name="Vollmers J."/>
            <person name="Maeusezahl I."/>
            <person name="Kaster A.-K."/>
            <person name="Mueller J.A."/>
        </authorList>
    </citation>
    <scope>NUCLEOTIDE SEQUENCE [LARGE SCALE GENOMIC DNA]</scope>
    <source>
        <strain evidence="8 9">MR69</strain>
    </source>
</reference>
<evidence type="ECO:0000256" key="1">
    <source>
        <dbReference type="ARBA" id="ARBA00010914"/>
    </source>
</evidence>
<evidence type="ECO:0000256" key="5">
    <source>
        <dbReference type="ARBA" id="ARBA00023014"/>
    </source>
</evidence>
<dbReference type="InterPro" id="IPR018298">
    <property type="entry name" value="Adrenodoxin_Fe-S_BS"/>
</dbReference>
<proteinExistence type="inferred from homology"/>
<feature type="domain" description="2Fe-2S ferredoxin-type" evidence="7">
    <location>
        <begin position="2"/>
        <end position="106"/>
    </location>
</feature>
<evidence type="ECO:0000259" key="7">
    <source>
        <dbReference type="PROSITE" id="PS51085"/>
    </source>
</evidence>
<dbReference type="PROSITE" id="PS51085">
    <property type="entry name" value="2FE2S_FER_2"/>
    <property type="match status" value="1"/>
</dbReference>
<name>A0ABX4TZC1_PSEDL</name>
<dbReference type="InterPro" id="IPR001041">
    <property type="entry name" value="2Fe-2S_ferredoxin-type"/>
</dbReference>
<protein>
    <submittedName>
        <fullName evidence="8">Terpredoxin</fullName>
    </submittedName>
</protein>
<dbReference type="PANTHER" id="PTHR23426">
    <property type="entry name" value="FERREDOXIN/ADRENODOXIN"/>
    <property type="match status" value="1"/>
</dbReference>
<gene>
    <name evidence="8" type="ORF">CXG47_15010</name>
</gene>
<dbReference type="SUPFAM" id="SSF54292">
    <property type="entry name" value="2Fe-2S ferredoxin-like"/>
    <property type="match status" value="1"/>
</dbReference>
<keyword evidence="4" id="KW-0408">Iron</keyword>
<sequence length="106" mass="11229">MPRVVFIDEQSGEYAVDAQDGQSLMEVATQNGVPGIVAECGGSCVCATCRIEIEDAWVEIVGEANPDENDLLQSTGEPMTAGTRLSCQVFIDPSMDGLIVRVPLPA</sequence>
<evidence type="ECO:0000256" key="6">
    <source>
        <dbReference type="ARBA" id="ARBA00034078"/>
    </source>
</evidence>
<dbReference type="Proteomes" id="UP000234744">
    <property type="component" value="Unassembled WGS sequence"/>
</dbReference>
<dbReference type="InterPro" id="IPR012675">
    <property type="entry name" value="Beta-grasp_dom_sf"/>
</dbReference>
<evidence type="ECO:0000313" key="9">
    <source>
        <dbReference type="Proteomes" id="UP000234744"/>
    </source>
</evidence>
<keyword evidence="9" id="KW-1185">Reference proteome</keyword>
<dbReference type="Gene3D" id="3.10.20.30">
    <property type="match status" value="1"/>
</dbReference>